<dbReference type="PATRIC" id="fig|1549858.7.peg.86"/>
<keyword evidence="1" id="KW-0472">Membrane</keyword>
<accession>A0A0D1MPF7</accession>
<dbReference type="Proteomes" id="UP000033203">
    <property type="component" value="Unassembled WGS sequence"/>
</dbReference>
<dbReference type="AlphaFoldDB" id="A0A0D1MPF7"/>
<feature type="transmembrane region" description="Helical" evidence="1">
    <location>
        <begin position="73"/>
        <end position="91"/>
    </location>
</feature>
<name>A0A0D1MPF7_9SPHN</name>
<comment type="caution">
    <text evidence="2">The sequence shown here is derived from an EMBL/GenBank/DDBJ whole genome shotgun (WGS) entry which is preliminary data.</text>
</comment>
<evidence type="ECO:0000256" key="1">
    <source>
        <dbReference type="SAM" id="Phobius"/>
    </source>
</evidence>
<protein>
    <submittedName>
        <fullName evidence="2">Uncharacterized protein</fullName>
    </submittedName>
</protein>
<reference evidence="2 3" key="1">
    <citation type="submission" date="2015-01" db="EMBL/GenBank/DDBJ databases">
        <title>Genome of Sphingomonas taxi strain 30a.</title>
        <authorList>
            <person name="Eevers N."/>
            <person name="Van Hamme J."/>
            <person name="Bottos E."/>
            <person name="Weyens N."/>
            <person name="Vangronsveld J."/>
        </authorList>
    </citation>
    <scope>NUCLEOTIDE SEQUENCE [LARGE SCALE GENOMIC DNA]</scope>
    <source>
        <strain evidence="2 3">30a</strain>
    </source>
</reference>
<evidence type="ECO:0000313" key="3">
    <source>
        <dbReference type="Proteomes" id="UP000033203"/>
    </source>
</evidence>
<gene>
    <name evidence="2" type="ORF">SR41_04590</name>
</gene>
<sequence length="100" mass="10881">MDLQNPTTLILDLRDRMARIETKLDGHHEAHAAIDKGFALVDTRLTLIETRQAALEGVSNSTRNEIAISKAKLATLGAVGTTGIAIVTFIADHLWTLIHP</sequence>
<proteinExistence type="predicted"/>
<organism evidence="2 3">
    <name type="scientific">Sphingomonas melonis</name>
    <dbReference type="NCBI Taxonomy" id="152682"/>
    <lineage>
        <taxon>Bacteria</taxon>
        <taxon>Pseudomonadati</taxon>
        <taxon>Pseudomonadota</taxon>
        <taxon>Alphaproteobacteria</taxon>
        <taxon>Sphingomonadales</taxon>
        <taxon>Sphingomonadaceae</taxon>
        <taxon>Sphingomonas</taxon>
    </lineage>
</organism>
<evidence type="ECO:0000313" key="2">
    <source>
        <dbReference type="EMBL" id="KIU29291.1"/>
    </source>
</evidence>
<keyword evidence="1" id="KW-1133">Transmembrane helix</keyword>
<dbReference type="EMBL" id="JXTP01000018">
    <property type="protein sequence ID" value="KIU29291.1"/>
    <property type="molecule type" value="Genomic_DNA"/>
</dbReference>
<keyword evidence="1" id="KW-0812">Transmembrane</keyword>